<evidence type="ECO:0000313" key="3">
    <source>
        <dbReference type="Proteomes" id="UP000295124"/>
    </source>
</evidence>
<sequence>MKRLMAGLAALGTTVVALAGAAPAVAAGNSLAFGSRYFDCDPEYGCHGSAVLPKSWKYTGLGNGEGRFTDTSVPRMIRIDTDLDSHPGTATAALNKQKALKGTPGLKIIGLQNGTMKSTMQQGPLRISTLVYTYRSGSQTRWVATRYIGFHGDKTASAEVTVGGRVQDRTLLGTVLTKATESLAMAG</sequence>
<keyword evidence="3" id="KW-1185">Reference proteome</keyword>
<feature type="chain" id="PRO_5020502564" evidence="1">
    <location>
        <begin position="27"/>
        <end position="187"/>
    </location>
</feature>
<accession>A0A4R4ZR55</accession>
<proteinExistence type="predicted"/>
<evidence type="ECO:0000256" key="1">
    <source>
        <dbReference type="SAM" id="SignalP"/>
    </source>
</evidence>
<protein>
    <submittedName>
        <fullName evidence="2">Uncharacterized protein</fullName>
    </submittedName>
</protein>
<comment type="caution">
    <text evidence="2">The sequence shown here is derived from an EMBL/GenBank/DDBJ whole genome shotgun (WGS) entry which is preliminary data.</text>
</comment>
<gene>
    <name evidence="2" type="ORF">E1263_11480</name>
</gene>
<dbReference type="AlphaFoldDB" id="A0A4R4ZR55"/>
<dbReference type="OrthoDB" id="3820097at2"/>
<name>A0A4R4ZR55_9ACTN</name>
<dbReference type="RefSeq" id="WP_132167219.1">
    <property type="nucleotide sequence ID" value="NZ_SMKX01000025.1"/>
</dbReference>
<keyword evidence="1" id="KW-0732">Signal</keyword>
<feature type="signal peptide" evidence="1">
    <location>
        <begin position="1"/>
        <end position="26"/>
    </location>
</feature>
<organism evidence="2 3">
    <name type="scientific">Kribbella antibiotica</name>
    <dbReference type="NCBI Taxonomy" id="190195"/>
    <lineage>
        <taxon>Bacteria</taxon>
        <taxon>Bacillati</taxon>
        <taxon>Actinomycetota</taxon>
        <taxon>Actinomycetes</taxon>
        <taxon>Propionibacteriales</taxon>
        <taxon>Kribbellaceae</taxon>
        <taxon>Kribbella</taxon>
    </lineage>
</organism>
<dbReference type="Proteomes" id="UP000295124">
    <property type="component" value="Unassembled WGS sequence"/>
</dbReference>
<reference evidence="2 3" key="1">
    <citation type="submission" date="2019-03" db="EMBL/GenBank/DDBJ databases">
        <title>Draft genome sequences of novel Actinobacteria.</title>
        <authorList>
            <person name="Sahin N."/>
            <person name="Ay H."/>
            <person name="Saygin H."/>
        </authorList>
    </citation>
    <scope>NUCLEOTIDE SEQUENCE [LARGE SCALE GENOMIC DNA]</scope>
    <source>
        <strain evidence="2 3">JCM 13523</strain>
    </source>
</reference>
<dbReference type="EMBL" id="SMKX01000025">
    <property type="protein sequence ID" value="TDD60389.1"/>
    <property type="molecule type" value="Genomic_DNA"/>
</dbReference>
<evidence type="ECO:0000313" key="2">
    <source>
        <dbReference type="EMBL" id="TDD60389.1"/>
    </source>
</evidence>